<accession>A0A2C5WXQ4</accession>
<evidence type="ECO:0000313" key="1">
    <source>
        <dbReference type="EMBL" id="PHH50394.1"/>
    </source>
</evidence>
<dbReference type="EMBL" id="APWK03000132">
    <property type="protein sequence ID" value="PHH50394.1"/>
    <property type="molecule type" value="Genomic_DNA"/>
</dbReference>
<dbReference type="OrthoDB" id="47007at2759"/>
<protein>
    <submittedName>
        <fullName evidence="1">Uncharacterized protein</fullName>
    </submittedName>
</protein>
<dbReference type="Pfam" id="PF00106">
    <property type="entry name" value="adh_short"/>
    <property type="match status" value="1"/>
</dbReference>
<dbReference type="InterPro" id="IPR002347">
    <property type="entry name" value="SDR_fam"/>
</dbReference>
<comment type="caution">
    <text evidence="1">The sequence shown here is derived from an EMBL/GenBank/DDBJ whole genome shotgun (WGS) entry which is preliminary data.</text>
</comment>
<dbReference type="InterPro" id="IPR036291">
    <property type="entry name" value="NAD(P)-bd_dom_sf"/>
</dbReference>
<dbReference type="Gene3D" id="3.40.50.720">
    <property type="entry name" value="NAD(P)-binding Rossmann-like Domain"/>
    <property type="match status" value="1"/>
</dbReference>
<dbReference type="Proteomes" id="UP000222788">
    <property type="component" value="Unassembled WGS sequence"/>
</dbReference>
<keyword evidence="2" id="KW-1185">Reference proteome</keyword>
<name>A0A2C5WXQ4_9PEZI</name>
<dbReference type="AlphaFoldDB" id="A0A2C5WXQ4"/>
<gene>
    <name evidence="1" type="ORF">CFIMG_005174RAa</name>
</gene>
<reference evidence="1 2" key="1">
    <citation type="journal article" date="2013" name="Fungal Biol.">
        <title>Analysis of microsatellite markers in the genome of the plant pathogen Ceratocystis fimbriata.</title>
        <authorList>
            <person name="Simpson M.C."/>
            <person name="Wilken P.M."/>
            <person name="Coetzee M.P."/>
            <person name="Wingfield M.J."/>
            <person name="Wingfield B.D."/>
        </authorList>
    </citation>
    <scope>NUCLEOTIDE SEQUENCE [LARGE SCALE GENOMIC DNA]</scope>
    <source>
        <strain evidence="1 2">CBS 114723</strain>
    </source>
</reference>
<proteinExistence type="predicted"/>
<evidence type="ECO:0000313" key="2">
    <source>
        <dbReference type="Proteomes" id="UP000222788"/>
    </source>
</evidence>
<reference evidence="1 2" key="2">
    <citation type="journal article" date="2013" name="IMA Fungus">
        <title>IMA Genome-F 1: Ceratocystis fimbriata: Draft nuclear genome sequence for the plant pathogen, Ceratocystis fimbriata.</title>
        <authorList>
            <person name="Wilken P.M."/>
            <person name="Steenkamp E.T."/>
            <person name="Wingfield M.J."/>
            <person name="de Beer Z.W."/>
            <person name="Wingfield B.D."/>
        </authorList>
    </citation>
    <scope>NUCLEOTIDE SEQUENCE [LARGE SCALE GENOMIC DNA]</scope>
    <source>
        <strain evidence="1 2">CBS 114723</strain>
    </source>
</reference>
<organism evidence="1 2">
    <name type="scientific">Ceratocystis fimbriata CBS 114723</name>
    <dbReference type="NCBI Taxonomy" id="1035309"/>
    <lineage>
        <taxon>Eukaryota</taxon>
        <taxon>Fungi</taxon>
        <taxon>Dikarya</taxon>
        <taxon>Ascomycota</taxon>
        <taxon>Pezizomycotina</taxon>
        <taxon>Sordariomycetes</taxon>
        <taxon>Hypocreomycetidae</taxon>
        <taxon>Microascales</taxon>
        <taxon>Ceratocystidaceae</taxon>
        <taxon>Ceratocystis</taxon>
    </lineage>
</organism>
<sequence length="89" mass="9357">MLTSNCLRKTANIAVRAGGVRPLTPSHHITWKSDESCSATKRPAYALITGASDGIGLGTATALARQGFSIILLGHLPNELALAKDFIRA</sequence>
<dbReference type="SUPFAM" id="SSF51735">
    <property type="entry name" value="NAD(P)-binding Rossmann-fold domains"/>
    <property type="match status" value="1"/>
</dbReference>